<dbReference type="GO" id="GO:0045259">
    <property type="term" value="C:proton-transporting ATP synthase complex"/>
    <property type="evidence" value="ECO:0007669"/>
    <property type="project" value="UniProtKB-KW"/>
</dbReference>
<dbReference type="PANTHER" id="PTHR11410:SF0">
    <property type="entry name" value="ATP SYNTHASE SUBUNIT A"/>
    <property type="match status" value="1"/>
</dbReference>
<dbReference type="Gene3D" id="1.20.120.220">
    <property type="entry name" value="ATP synthase, F0 complex, subunit A"/>
    <property type="match status" value="1"/>
</dbReference>
<evidence type="ECO:0000313" key="13">
    <source>
        <dbReference type="EMBL" id="ADE39344.1"/>
    </source>
</evidence>
<dbReference type="KEGG" id="apb:SAR116_1101"/>
<dbReference type="Pfam" id="PF00119">
    <property type="entry name" value="ATP-synt_A"/>
    <property type="match status" value="1"/>
</dbReference>
<dbReference type="GO" id="GO:0046933">
    <property type="term" value="F:proton-transporting ATP synthase activity, rotational mechanism"/>
    <property type="evidence" value="ECO:0007669"/>
    <property type="project" value="UniProtKB-UniRule"/>
</dbReference>
<keyword evidence="9 11" id="KW-0472">Membrane</keyword>
<evidence type="ECO:0000256" key="10">
    <source>
        <dbReference type="ARBA" id="ARBA00023310"/>
    </source>
</evidence>
<comment type="subcellular location">
    <subcellularLocation>
        <location evidence="11">Cell inner membrane</location>
        <topology evidence="11">Multi-pass membrane protein</topology>
    </subcellularLocation>
    <subcellularLocation>
        <location evidence="12">Cell membrane</location>
        <topology evidence="12">Multi-pass membrane protein</topology>
    </subcellularLocation>
    <subcellularLocation>
        <location evidence="1">Membrane</location>
        <topology evidence="1">Multi-pass membrane protein</topology>
    </subcellularLocation>
</comment>
<keyword evidence="14" id="KW-1185">Reference proteome</keyword>
<keyword evidence="11" id="KW-0997">Cell inner membrane</keyword>
<keyword evidence="5 11" id="KW-0812">Transmembrane</keyword>
<comment type="function">
    <text evidence="11 12">Key component of the proton channel; it plays a direct role in the translocation of protons across the membrane.</text>
</comment>
<dbReference type="STRING" id="488538.SAR116_1101"/>
<accession>D5BSU7</accession>
<dbReference type="InterPro" id="IPR023011">
    <property type="entry name" value="ATP_synth_F0_asu_AS"/>
</dbReference>
<dbReference type="PANTHER" id="PTHR11410">
    <property type="entry name" value="ATP SYNTHASE SUBUNIT A"/>
    <property type="match status" value="1"/>
</dbReference>
<dbReference type="PRINTS" id="PR00123">
    <property type="entry name" value="ATPASEA"/>
</dbReference>
<evidence type="ECO:0000256" key="8">
    <source>
        <dbReference type="ARBA" id="ARBA00023065"/>
    </source>
</evidence>
<feature type="transmembrane region" description="Helical" evidence="11">
    <location>
        <begin position="192"/>
        <end position="221"/>
    </location>
</feature>
<dbReference type="SUPFAM" id="SSF81336">
    <property type="entry name" value="F1F0 ATP synthase subunit A"/>
    <property type="match status" value="1"/>
</dbReference>
<proteinExistence type="inferred from homology"/>
<dbReference type="NCBIfam" id="NF004482">
    <property type="entry name" value="PRK05815.2-4"/>
    <property type="match status" value="1"/>
</dbReference>
<keyword evidence="6 11" id="KW-0375">Hydrogen ion transport</keyword>
<keyword evidence="3 11" id="KW-0813">Transport</keyword>
<dbReference type="RefSeq" id="WP_013045973.1">
    <property type="nucleotide sequence ID" value="NC_014010.1"/>
</dbReference>
<organism evidence="13 14">
    <name type="scientific">Puniceispirillum marinum (strain IMCC1322)</name>
    <dbReference type="NCBI Taxonomy" id="488538"/>
    <lineage>
        <taxon>Bacteria</taxon>
        <taxon>Pseudomonadati</taxon>
        <taxon>Pseudomonadota</taxon>
        <taxon>Alphaproteobacteria</taxon>
        <taxon>Candidatus Puniceispirillales</taxon>
        <taxon>Candidatus Puniceispirillaceae</taxon>
        <taxon>Candidatus Puniceispirillum</taxon>
    </lineage>
</organism>
<dbReference type="InterPro" id="IPR000568">
    <property type="entry name" value="ATP_synth_F0_asu"/>
</dbReference>
<comment type="subunit">
    <text evidence="11">F-type ATPases have 2 components, CF(1) - the catalytic core - and CF(0) - the membrane proton channel. CF(1) has five subunits: alpha(3), beta(3), gamma(1), delta(1), epsilon(1). CF(0) has three main subunits: a(1), b(2) and c(9-12). The alpha and beta chains form an alternating ring which encloses part of the gamma chain. CF(1) is attached to CF(0) by a central stalk formed by the gamma and epsilon chains, while a peripheral stalk is formed by the delta and b chains.</text>
</comment>
<evidence type="ECO:0000256" key="3">
    <source>
        <dbReference type="ARBA" id="ARBA00022448"/>
    </source>
</evidence>
<dbReference type="GO" id="GO:0005886">
    <property type="term" value="C:plasma membrane"/>
    <property type="evidence" value="ECO:0007669"/>
    <property type="project" value="UniProtKB-SubCell"/>
</dbReference>
<feature type="transmembrane region" description="Helical" evidence="11">
    <location>
        <begin position="89"/>
        <end position="113"/>
    </location>
</feature>
<keyword evidence="4 11" id="KW-0138">CF(0)</keyword>
<feature type="transmembrane region" description="Helical" evidence="11">
    <location>
        <begin position="146"/>
        <end position="172"/>
    </location>
</feature>
<evidence type="ECO:0000256" key="11">
    <source>
        <dbReference type="HAMAP-Rule" id="MF_01393"/>
    </source>
</evidence>
<keyword evidence="8 11" id="KW-0406">Ion transport</keyword>
<name>D5BSU7_PUNMI</name>
<protein>
    <recommendedName>
        <fullName evidence="11 12">ATP synthase subunit a</fullName>
    </recommendedName>
    <alternativeName>
        <fullName evidence="11">ATP synthase F0 sector subunit a</fullName>
    </alternativeName>
    <alternativeName>
        <fullName evidence="11">F-ATPase subunit 6</fullName>
    </alternativeName>
</protein>
<evidence type="ECO:0000256" key="5">
    <source>
        <dbReference type="ARBA" id="ARBA00022692"/>
    </source>
</evidence>
<keyword evidence="7 11" id="KW-1133">Transmembrane helix</keyword>
<evidence type="ECO:0000313" key="14">
    <source>
        <dbReference type="Proteomes" id="UP000007460"/>
    </source>
</evidence>
<evidence type="ECO:0000256" key="4">
    <source>
        <dbReference type="ARBA" id="ARBA00022547"/>
    </source>
</evidence>
<gene>
    <name evidence="11" type="primary">atpB</name>
    <name evidence="13" type="ordered locus">SAR116_1101</name>
</gene>
<dbReference type="HOGENOM" id="CLU_041018_0_2_5"/>
<reference evidence="13 14" key="1">
    <citation type="journal article" date="2010" name="J. Bacteriol.">
        <title>Complete genome sequence of "Candidatus Puniceispirillum marinum" IMCC1322, a representative of the SAR116 clade in the Alphaproteobacteria.</title>
        <authorList>
            <person name="Oh H.M."/>
            <person name="Kwon K.K."/>
            <person name="Kang I."/>
            <person name="Kang S.G."/>
            <person name="Lee J.H."/>
            <person name="Kim S.J."/>
            <person name="Cho J.C."/>
        </authorList>
    </citation>
    <scope>NUCLEOTIDE SEQUENCE [LARGE SCALE GENOMIC DNA]</scope>
    <source>
        <strain evidence="13 14">IMCC1322</strain>
    </source>
</reference>
<keyword evidence="10 11" id="KW-0066">ATP synthesis</keyword>
<dbReference type="eggNOG" id="COG0356">
    <property type="taxonomic scope" value="Bacteria"/>
</dbReference>
<keyword evidence="11" id="KW-1003">Cell membrane</keyword>
<evidence type="ECO:0000256" key="1">
    <source>
        <dbReference type="ARBA" id="ARBA00004141"/>
    </source>
</evidence>
<evidence type="ECO:0000256" key="12">
    <source>
        <dbReference type="RuleBase" id="RU000483"/>
    </source>
</evidence>
<sequence length="253" mass="27737">MSNSQGMHSPVAQFEIKPIFDLSIGGQDVSFTNSSLFMLLAIVVSSVFLISAMRKRELIPGRMQGLAEMMYEFVADMVRSNVGNEGRPYFPFIFTLFVFLLFGNLLGLIPYSYTFTSQIVVTFVMAAFVFLALTVLALFKHGLHFFSFFVPAGAPKALIPFLIIIEVISYFVRPVSLSVRLFANMLAGHTMLKVFAGLAVMISGVGGAAMAGSIFPFIALIGLTGLEVLVAVLQAYVFTILTCMYLNDALHLH</sequence>
<dbReference type="PROSITE" id="PS00449">
    <property type="entry name" value="ATPASE_A"/>
    <property type="match status" value="1"/>
</dbReference>
<dbReference type="Proteomes" id="UP000007460">
    <property type="component" value="Chromosome"/>
</dbReference>
<dbReference type="FunFam" id="1.20.120.220:FF:000003">
    <property type="entry name" value="ATP synthase subunit a"/>
    <property type="match status" value="1"/>
</dbReference>
<evidence type="ECO:0000256" key="2">
    <source>
        <dbReference type="ARBA" id="ARBA00006810"/>
    </source>
</evidence>
<dbReference type="AlphaFoldDB" id="D5BSU7"/>
<dbReference type="CDD" id="cd00310">
    <property type="entry name" value="ATP-synt_Fo_a_6"/>
    <property type="match status" value="1"/>
</dbReference>
<comment type="similarity">
    <text evidence="2 11 12">Belongs to the ATPase A chain family.</text>
</comment>
<evidence type="ECO:0000256" key="7">
    <source>
        <dbReference type="ARBA" id="ARBA00022989"/>
    </source>
</evidence>
<feature type="transmembrane region" description="Helical" evidence="11">
    <location>
        <begin position="35"/>
        <end position="53"/>
    </location>
</feature>
<feature type="transmembrane region" description="Helical" evidence="11">
    <location>
        <begin position="119"/>
        <end position="139"/>
    </location>
</feature>
<dbReference type="HAMAP" id="MF_01393">
    <property type="entry name" value="ATP_synth_a_bact"/>
    <property type="match status" value="1"/>
</dbReference>
<evidence type="ECO:0000256" key="9">
    <source>
        <dbReference type="ARBA" id="ARBA00023136"/>
    </source>
</evidence>
<dbReference type="NCBIfam" id="TIGR01131">
    <property type="entry name" value="ATP_synt_6_or_A"/>
    <property type="match status" value="1"/>
</dbReference>
<dbReference type="InterPro" id="IPR045083">
    <property type="entry name" value="ATP_synth_F0_asu_bact/mt"/>
</dbReference>
<evidence type="ECO:0000256" key="6">
    <source>
        <dbReference type="ARBA" id="ARBA00022781"/>
    </source>
</evidence>
<dbReference type="EMBL" id="CP001751">
    <property type="protein sequence ID" value="ADE39344.1"/>
    <property type="molecule type" value="Genomic_DNA"/>
</dbReference>
<dbReference type="InterPro" id="IPR035908">
    <property type="entry name" value="F0_ATP_A_sf"/>
</dbReference>